<reference evidence="1 2" key="1">
    <citation type="journal article" date="2024" name="BMC Genomics">
        <title>De novo assembly and annotation of Popillia japonica's genome with initial clues to its potential as an invasive pest.</title>
        <authorList>
            <person name="Cucini C."/>
            <person name="Boschi S."/>
            <person name="Funari R."/>
            <person name="Cardaioli E."/>
            <person name="Iannotti N."/>
            <person name="Marturano G."/>
            <person name="Paoli F."/>
            <person name="Bruttini M."/>
            <person name="Carapelli A."/>
            <person name="Frati F."/>
            <person name="Nardi F."/>
        </authorList>
    </citation>
    <scope>NUCLEOTIDE SEQUENCE [LARGE SCALE GENOMIC DNA]</scope>
    <source>
        <strain evidence="1">DMR45628</strain>
    </source>
</reference>
<accession>A0AAW1N1Q6</accession>
<protein>
    <submittedName>
        <fullName evidence="1">Uncharacterized protein</fullName>
    </submittedName>
</protein>
<evidence type="ECO:0000313" key="1">
    <source>
        <dbReference type="EMBL" id="KAK9752506.1"/>
    </source>
</evidence>
<organism evidence="1 2">
    <name type="scientific">Popillia japonica</name>
    <name type="common">Japanese beetle</name>
    <dbReference type="NCBI Taxonomy" id="7064"/>
    <lineage>
        <taxon>Eukaryota</taxon>
        <taxon>Metazoa</taxon>
        <taxon>Ecdysozoa</taxon>
        <taxon>Arthropoda</taxon>
        <taxon>Hexapoda</taxon>
        <taxon>Insecta</taxon>
        <taxon>Pterygota</taxon>
        <taxon>Neoptera</taxon>
        <taxon>Endopterygota</taxon>
        <taxon>Coleoptera</taxon>
        <taxon>Polyphaga</taxon>
        <taxon>Scarabaeiformia</taxon>
        <taxon>Scarabaeidae</taxon>
        <taxon>Rutelinae</taxon>
        <taxon>Popillia</taxon>
    </lineage>
</organism>
<dbReference type="EMBL" id="JASPKY010000019">
    <property type="protein sequence ID" value="KAK9752506.1"/>
    <property type="molecule type" value="Genomic_DNA"/>
</dbReference>
<comment type="caution">
    <text evidence="1">The sequence shown here is derived from an EMBL/GenBank/DDBJ whole genome shotgun (WGS) entry which is preliminary data.</text>
</comment>
<dbReference type="AlphaFoldDB" id="A0AAW1N1Q6"/>
<gene>
    <name evidence="1" type="ORF">QE152_g4147</name>
</gene>
<proteinExistence type="predicted"/>
<dbReference type="Proteomes" id="UP001458880">
    <property type="component" value="Unassembled WGS sequence"/>
</dbReference>
<sequence length="151" mass="17827">MATINSEETIMGMECIHRKQRKYNTIMPREQPDNINTTNNRYRNGNHYKEGRENDQLWQQNVTHLNNTSAQNNLKEISDIDLTTKQILEEEQCPRKKLKTTEDNFSIDQEKESVEQIIQKTLLKYVHKHNKSYEISAHTGKNEKFKYGTAV</sequence>
<name>A0AAW1N1Q6_POPJA</name>
<evidence type="ECO:0000313" key="2">
    <source>
        <dbReference type="Proteomes" id="UP001458880"/>
    </source>
</evidence>
<keyword evidence="2" id="KW-1185">Reference proteome</keyword>